<dbReference type="RefSeq" id="WP_176837850.1">
    <property type="nucleotide sequence ID" value="NZ_CP060637.1"/>
</dbReference>
<dbReference type="GO" id="GO:0015297">
    <property type="term" value="F:antiporter activity"/>
    <property type="evidence" value="ECO:0007669"/>
    <property type="project" value="InterPro"/>
</dbReference>
<feature type="transmembrane region" description="Helical" evidence="7">
    <location>
        <begin position="135"/>
        <end position="152"/>
    </location>
</feature>
<keyword evidence="5 7" id="KW-1133">Transmembrane helix</keyword>
<evidence type="ECO:0000256" key="2">
    <source>
        <dbReference type="ARBA" id="ARBA00022448"/>
    </source>
</evidence>
<proteinExistence type="predicted"/>
<keyword evidence="3" id="KW-1003">Cell membrane</keyword>
<feature type="transmembrane region" description="Helical" evidence="7">
    <location>
        <begin position="395"/>
        <end position="413"/>
    </location>
</feature>
<dbReference type="NCBIfam" id="TIGR00797">
    <property type="entry name" value="matE"/>
    <property type="match status" value="1"/>
</dbReference>
<evidence type="ECO:0000256" key="4">
    <source>
        <dbReference type="ARBA" id="ARBA00022692"/>
    </source>
</evidence>
<organism evidence="8 9">
    <name type="scientific">Fusobacterium hominis</name>
    <dbReference type="NCBI Taxonomy" id="2764326"/>
    <lineage>
        <taxon>Bacteria</taxon>
        <taxon>Fusobacteriati</taxon>
        <taxon>Fusobacteriota</taxon>
        <taxon>Fusobacteriia</taxon>
        <taxon>Fusobacteriales</taxon>
        <taxon>Fusobacteriaceae</taxon>
        <taxon>Fusobacterium</taxon>
    </lineage>
</organism>
<dbReference type="PANTHER" id="PTHR43549:SF3">
    <property type="entry name" value="MULTIDRUG RESISTANCE PROTEIN YPNP-RELATED"/>
    <property type="match status" value="1"/>
</dbReference>
<name>A0A7G9GUM0_9FUSO</name>
<accession>A0A7G9GUM0</accession>
<feature type="transmembrane region" description="Helical" evidence="7">
    <location>
        <begin position="97"/>
        <end position="119"/>
    </location>
</feature>
<feature type="transmembrane region" description="Helical" evidence="7">
    <location>
        <begin position="194"/>
        <end position="219"/>
    </location>
</feature>
<keyword evidence="9" id="KW-1185">Reference proteome</keyword>
<evidence type="ECO:0000313" key="8">
    <source>
        <dbReference type="EMBL" id="QNM14502.1"/>
    </source>
</evidence>
<feature type="transmembrane region" description="Helical" evidence="7">
    <location>
        <begin position="318"/>
        <end position="340"/>
    </location>
</feature>
<gene>
    <name evidence="8" type="ORF">H9Q81_05790</name>
</gene>
<feature type="transmembrane region" description="Helical" evidence="7">
    <location>
        <begin position="360"/>
        <end position="383"/>
    </location>
</feature>
<dbReference type="KEGG" id="fho:H9Q81_05790"/>
<dbReference type="Pfam" id="PF01554">
    <property type="entry name" value="MatE"/>
    <property type="match status" value="2"/>
</dbReference>
<evidence type="ECO:0000256" key="1">
    <source>
        <dbReference type="ARBA" id="ARBA00004651"/>
    </source>
</evidence>
<evidence type="ECO:0000313" key="9">
    <source>
        <dbReference type="Proteomes" id="UP000515913"/>
    </source>
</evidence>
<dbReference type="InterPro" id="IPR002528">
    <property type="entry name" value="MATE_fam"/>
</dbReference>
<keyword evidence="6 7" id="KW-0472">Membrane</keyword>
<dbReference type="PIRSF" id="PIRSF006603">
    <property type="entry name" value="DinF"/>
    <property type="match status" value="1"/>
</dbReference>
<dbReference type="PANTHER" id="PTHR43549">
    <property type="entry name" value="MULTIDRUG RESISTANCE PROTEIN YPNP-RELATED"/>
    <property type="match status" value="1"/>
</dbReference>
<feature type="transmembrane region" description="Helical" evidence="7">
    <location>
        <begin position="164"/>
        <end position="188"/>
    </location>
</feature>
<protein>
    <submittedName>
        <fullName evidence="8">MATE family efflux transporter</fullName>
    </submittedName>
</protein>
<dbReference type="CDD" id="cd13144">
    <property type="entry name" value="MATE_like_4"/>
    <property type="match status" value="1"/>
</dbReference>
<keyword evidence="2" id="KW-0813">Transport</keyword>
<feature type="transmembrane region" description="Helical" evidence="7">
    <location>
        <begin position="12"/>
        <end position="36"/>
    </location>
</feature>
<feature type="transmembrane region" description="Helical" evidence="7">
    <location>
        <begin position="56"/>
        <end position="77"/>
    </location>
</feature>
<dbReference type="AlphaFoldDB" id="A0A7G9GUM0"/>
<dbReference type="Proteomes" id="UP000515913">
    <property type="component" value="Chromosome"/>
</dbReference>
<feature type="transmembrane region" description="Helical" evidence="7">
    <location>
        <begin position="419"/>
        <end position="437"/>
    </location>
</feature>
<dbReference type="EMBL" id="CP060637">
    <property type="protein sequence ID" value="QNM14502.1"/>
    <property type="molecule type" value="Genomic_DNA"/>
</dbReference>
<reference evidence="8 9" key="1">
    <citation type="submission" date="2020-08" db="EMBL/GenBank/DDBJ databases">
        <authorList>
            <person name="Liu C."/>
            <person name="Sun Q."/>
        </authorList>
    </citation>
    <scope>NUCLEOTIDE SEQUENCE [LARGE SCALE GENOMIC DNA]</scope>
    <source>
        <strain evidence="8 9">NSJ-57</strain>
    </source>
</reference>
<evidence type="ECO:0000256" key="3">
    <source>
        <dbReference type="ARBA" id="ARBA00022475"/>
    </source>
</evidence>
<evidence type="ECO:0000256" key="6">
    <source>
        <dbReference type="ARBA" id="ARBA00023136"/>
    </source>
</evidence>
<dbReference type="GO" id="GO:0005886">
    <property type="term" value="C:plasma membrane"/>
    <property type="evidence" value="ECO:0007669"/>
    <property type="project" value="UniProtKB-SubCell"/>
</dbReference>
<sequence length="452" mass="49817">MKQENKMGTHSIFPLLVGMSVPPTISMMINSLYNIIDSIFVARLGTDALTSVSLAFPIQNLILAVAVGSGVGVNSYIARKLGEKDLETANKTAAHGLTLSILHYIVLVILGIICIKPFFKLFTSDTAILQMGYEYTYIVTLLSIGTIMQITIEKILQATGNTLAPMYLQIIGAVTNIIFDPILIYGYFGFPKMGVAGAAIATIMGQMTALLCSIYVLFFRKQEITISLKDYKWSTKIVKEIYNVGIPSFFIMSIGSFLVMGINFILSGISTIAVSLFGIYFKLQTFIYMPTTGVTQGAMPIMGYNYGARNKKRVCDTLNYSLIICIVINAIGSILFWIFPKEILGFFNATPEMLTMGVDTMRIISISYAFGSVCFIFSSFLQAIGKGIPSLTITMLRQIVLLLPLAFILGKFFGLKGVWMSFPIVDITTCFIAFLIYKNFSKKDPVISEKIA</sequence>
<feature type="transmembrane region" description="Helical" evidence="7">
    <location>
        <begin position="240"/>
        <end position="258"/>
    </location>
</feature>
<comment type="subcellular location">
    <subcellularLocation>
        <location evidence="1">Cell membrane</location>
        <topology evidence="1">Multi-pass membrane protein</topology>
    </subcellularLocation>
</comment>
<evidence type="ECO:0000256" key="7">
    <source>
        <dbReference type="SAM" id="Phobius"/>
    </source>
</evidence>
<evidence type="ECO:0000256" key="5">
    <source>
        <dbReference type="ARBA" id="ARBA00022989"/>
    </source>
</evidence>
<dbReference type="GO" id="GO:0042910">
    <property type="term" value="F:xenobiotic transmembrane transporter activity"/>
    <property type="evidence" value="ECO:0007669"/>
    <property type="project" value="InterPro"/>
</dbReference>
<dbReference type="InterPro" id="IPR048279">
    <property type="entry name" value="MdtK-like"/>
</dbReference>
<keyword evidence="4 7" id="KW-0812">Transmembrane</keyword>
<dbReference type="InterPro" id="IPR052031">
    <property type="entry name" value="Membrane_Transporter-Flippase"/>
</dbReference>